<organism evidence="1 2">
    <name type="scientific">Penicillium italicum</name>
    <name type="common">Blue mold</name>
    <dbReference type="NCBI Taxonomy" id="40296"/>
    <lineage>
        <taxon>Eukaryota</taxon>
        <taxon>Fungi</taxon>
        <taxon>Dikarya</taxon>
        <taxon>Ascomycota</taxon>
        <taxon>Pezizomycotina</taxon>
        <taxon>Eurotiomycetes</taxon>
        <taxon>Eurotiomycetidae</taxon>
        <taxon>Eurotiales</taxon>
        <taxon>Aspergillaceae</taxon>
        <taxon>Penicillium</taxon>
    </lineage>
</organism>
<dbReference type="HOGENOM" id="CLU_2886527_0_0_1"/>
<dbReference type="OrthoDB" id="4362058at2759"/>
<proteinExistence type="predicted"/>
<protein>
    <submittedName>
        <fullName evidence="1">Uncharacterized protein</fullName>
    </submittedName>
</protein>
<evidence type="ECO:0000313" key="1">
    <source>
        <dbReference type="EMBL" id="KGO66405.1"/>
    </source>
</evidence>
<sequence length="63" mass="7051">MKSDLKLLPIPINRSLISLLTLAVSNTLLVRTDSITDHGFRGLFMLLSIRPQLVLSRPSPYFA</sequence>
<evidence type="ECO:0000313" key="2">
    <source>
        <dbReference type="Proteomes" id="UP000030104"/>
    </source>
</evidence>
<keyword evidence="2" id="KW-1185">Reference proteome</keyword>
<dbReference type="EMBL" id="JQGA01001418">
    <property type="protein sequence ID" value="KGO66405.1"/>
    <property type="molecule type" value="Genomic_DNA"/>
</dbReference>
<dbReference type="AlphaFoldDB" id="A0A0A2KPX4"/>
<dbReference type="Proteomes" id="UP000030104">
    <property type="component" value="Unassembled WGS sequence"/>
</dbReference>
<reference evidence="1 2" key="1">
    <citation type="journal article" date="2015" name="Mol. Plant Microbe Interact.">
        <title>Genome, transcriptome, and functional analyses of Penicillium expansum provide new insights into secondary metabolism and pathogenicity.</title>
        <authorList>
            <person name="Ballester A.R."/>
            <person name="Marcet-Houben M."/>
            <person name="Levin E."/>
            <person name="Sela N."/>
            <person name="Selma-Lazaro C."/>
            <person name="Carmona L."/>
            <person name="Wisniewski M."/>
            <person name="Droby S."/>
            <person name="Gonzalez-Candelas L."/>
            <person name="Gabaldon T."/>
        </authorList>
    </citation>
    <scope>NUCLEOTIDE SEQUENCE [LARGE SCALE GENOMIC DNA]</scope>
    <source>
        <strain evidence="1 2">PHI-1</strain>
    </source>
</reference>
<comment type="caution">
    <text evidence="1">The sequence shown here is derived from an EMBL/GenBank/DDBJ whole genome shotgun (WGS) entry which is preliminary data.</text>
</comment>
<accession>A0A0A2KPX4</accession>
<gene>
    <name evidence="1" type="ORF">PITC_067010</name>
</gene>
<name>A0A0A2KPX4_PENIT</name>